<name>A0A6F8XME0_9ACTN</name>
<dbReference type="KEGG" id="pfla:Pflav_013680"/>
<dbReference type="Proteomes" id="UP000502508">
    <property type="component" value="Chromosome"/>
</dbReference>
<protein>
    <submittedName>
        <fullName evidence="1">Uncharacterized protein</fullName>
    </submittedName>
</protein>
<keyword evidence="2" id="KW-1185">Reference proteome</keyword>
<proteinExistence type="predicted"/>
<reference evidence="1 2" key="1">
    <citation type="submission" date="2020-03" db="EMBL/GenBank/DDBJ databases">
        <title>Whole genome shotgun sequence of Phytohabitans flavus NBRC 107702.</title>
        <authorList>
            <person name="Komaki H."/>
            <person name="Tamura T."/>
        </authorList>
    </citation>
    <scope>NUCLEOTIDE SEQUENCE [LARGE SCALE GENOMIC DNA]</scope>
    <source>
        <strain evidence="1 2">NBRC 107702</strain>
    </source>
</reference>
<accession>A0A6F8XME0</accession>
<reference evidence="1 2" key="2">
    <citation type="submission" date="2020-03" db="EMBL/GenBank/DDBJ databases">
        <authorList>
            <person name="Ichikawa N."/>
            <person name="Kimura A."/>
            <person name="Kitahashi Y."/>
            <person name="Uohara A."/>
        </authorList>
    </citation>
    <scope>NUCLEOTIDE SEQUENCE [LARGE SCALE GENOMIC DNA]</scope>
    <source>
        <strain evidence="1 2">NBRC 107702</strain>
    </source>
</reference>
<dbReference type="EMBL" id="AP022870">
    <property type="protein sequence ID" value="BCB74958.1"/>
    <property type="molecule type" value="Genomic_DNA"/>
</dbReference>
<sequence>MTQWTNELGLWLAYETLAPAFGNALAAEGQLSGKLQIPDSVGRIVLSLYPISMDATSVGEGGDCGQYLDRAC</sequence>
<dbReference type="AlphaFoldDB" id="A0A6F8XME0"/>
<evidence type="ECO:0000313" key="2">
    <source>
        <dbReference type="Proteomes" id="UP000502508"/>
    </source>
</evidence>
<gene>
    <name evidence="1" type="ORF">Pflav_013680</name>
</gene>
<organism evidence="1 2">
    <name type="scientific">Phytohabitans flavus</name>
    <dbReference type="NCBI Taxonomy" id="1076124"/>
    <lineage>
        <taxon>Bacteria</taxon>
        <taxon>Bacillati</taxon>
        <taxon>Actinomycetota</taxon>
        <taxon>Actinomycetes</taxon>
        <taxon>Micromonosporales</taxon>
        <taxon>Micromonosporaceae</taxon>
    </lineage>
</organism>
<evidence type="ECO:0000313" key="1">
    <source>
        <dbReference type="EMBL" id="BCB74958.1"/>
    </source>
</evidence>